<reference evidence="3" key="2">
    <citation type="submission" date="2024-01" db="EMBL/GenBank/DDBJ databases">
        <title>Comparative genomics of Cryptococcus and Kwoniella reveals pathogenesis evolution and contrasting modes of karyotype evolution via chromosome fusion or intercentromeric recombination.</title>
        <authorList>
            <person name="Coelho M.A."/>
            <person name="David-Palma M."/>
            <person name="Shea T."/>
            <person name="Bowers K."/>
            <person name="McGinley-Smith S."/>
            <person name="Mohammad A.W."/>
            <person name="Gnirke A."/>
            <person name="Yurkov A.M."/>
            <person name="Nowrousian M."/>
            <person name="Sun S."/>
            <person name="Cuomo C.A."/>
            <person name="Heitman J."/>
        </authorList>
    </citation>
    <scope>NUCLEOTIDE SEQUENCE</scope>
    <source>
        <strain evidence="3">CBS 12478</strain>
    </source>
</reference>
<keyword evidence="2" id="KW-0812">Transmembrane</keyword>
<dbReference type="EMBL" id="CP144061">
    <property type="protein sequence ID" value="WWD21676.1"/>
    <property type="molecule type" value="Genomic_DNA"/>
</dbReference>
<feature type="transmembrane region" description="Helical" evidence="2">
    <location>
        <begin position="175"/>
        <end position="197"/>
    </location>
</feature>
<feature type="region of interest" description="Disordered" evidence="1">
    <location>
        <begin position="347"/>
        <end position="366"/>
    </location>
</feature>
<protein>
    <submittedName>
        <fullName evidence="3">Uncharacterized protein</fullName>
    </submittedName>
</protein>
<gene>
    <name evidence="3" type="ORF">CI109_106162</name>
</gene>
<feature type="transmembrane region" description="Helical" evidence="2">
    <location>
        <begin position="271"/>
        <end position="291"/>
    </location>
</feature>
<feature type="transmembrane region" description="Helical" evidence="2">
    <location>
        <begin position="99"/>
        <end position="122"/>
    </location>
</feature>
<feature type="transmembrane region" description="Helical" evidence="2">
    <location>
        <begin position="297"/>
        <end position="317"/>
    </location>
</feature>
<accession>A0AAJ8LN85</accession>
<proteinExistence type="predicted"/>
<evidence type="ECO:0000313" key="3">
    <source>
        <dbReference type="EMBL" id="WWD21676.1"/>
    </source>
</evidence>
<evidence type="ECO:0000256" key="2">
    <source>
        <dbReference type="SAM" id="Phobius"/>
    </source>
</evidence>
<name>A0AAJ8LN85_9TREE</name>
<keyword evidence="4" id="KW-1185">Reference proteome</keyword>
<reference evidence="3" key="1">
    <citation type="submission" date="2017-08" db="EMBL/GenBank/DDBJ databases">
        <authorList>
            <person name="Cuomo C."/>
            <person name="Billmyre B."/>
            <person name="Heitman J."/>
        </authorList>
    </citation>
    <scope>NUCLEOTIDE SEQUENCE</scope>
    <source>
        <strain evidence="3">CBS 12478</strain>
    </source>
</reference>
<dbReference type="PANTHER" id="PTHR40465">
    <property type="entry name" value="CHROMOSOME 1, WHOLE GENOME SHOTGUN SEQUENCE"/>
    <property type="match status" value="1"/>
</dbReference>
<dbReference type="PANTHER" id="PTHR40465:SF1">
    <property type="entry name" value="DUF6534 DOMAIN-CONTAINING PROTEIN"/>
    <property type="match status" value="1"/>
</dbReference>
<keyword evidence="2" id="KW-1133">Transmembrane helix</keyword>
<dbReference type="GeneID" id="43589068"/>
<organism evidence="3 4">
    <name type="scientific">Kwoniella shandongensis</name>
    <dbReference type="NCBI Taxonomy" id="1734106"/>
    <lineage>
        <taxon>Eukaryota</taxon>
        <taxon>Fungi</taxon>
        <taxon>Dikarya</taxon>
        <taxon>Basidiomycota</taxon>
        <taxon>Agaricomycotina</taxon>
        <taxon>Tremellomycetes</taxon>
        <taxon>Tremellales</taxon>
        <taxon>Cryptococcaceae</taxon>
        <taxon>Kwoniella</taxon>
    </lineage>
</organism>
<feature type="transmembrane region" description="Helical" evidence="2">
    <location>
        <begin position="228"/>
        <end position="251"/>
    </location>
</feature>
<dbReference type="KEGG" id="ksn:43589068"/>
<keyword evidence="2" id="KW-0472">Membrane</keyword>
<feature type="transmembrane region" description="Helical" evidence="2">
    <location>
        <begin position="64"/>
        <end position="87"/>
    </location>
</feature>
<evidence type="ECO:0000256" key="1">
    <source>
        <dbReference type="SAM" id="MobiDB-lite"/>
    </source>
</evidence>
<sequence length="439" mass="48653">MTRHTPKLMKGMLIVSPLYVLNMMSILHHLPSFRGLEHTTETLLQKRDLSAVIYVYLDTNPRSLTFSSALAVAIEGVMLGCLVLQTTKYLGAFWRSDPIWAIGGIVLGVMVCLGQFGLNLWQTHRMIDKAANTLTEIVVADVKANMGVLVVIGWMNAITAGYFGRRAWNMAGKKTWLACPLILGILSSLGLSLGVAIKGFMLPSLAGNPSAELIMKYKDWLDVDNRLVVVWTAISLVKDVFVCALMTVMLLKSKDEIRQRDRTLFKLLLRLTYETMFGPVAINIINLAVVVEQGATFAGYSRIVTWVLGPIYFSSLLQSLNYRKDVQDILHVTPPRRQSRGMSSILNKGVRTSSSPRPIPLPSLDLHKARSTDSHSEHGYGCMEDGNGYIKELHYAMTPGSPLSHTTAAELDLDTEGEVRSNSSMSIVLGEKHKQNYRA</sequence>
<evidence type="ECO:0000313" key="4">
    <source>
        <dbReference type="Proteomes" id="UP000322225"/>
    </source>
</evidence>
<dbReference type="AlphaFoldDB" id="A0AAJ8LN85"/>
<dbReference type="RefSeq" id="XP_031860727.2">
    <property type="nucleotide sequence ID" value="XM_032004928.2"/>
</dbReference>
<dbReference type="Proteomes" id="UP000322225">
    <property type="component" value="Chromosome 11"/>
</dbReference>